<accession>A0ABM8YHF6</accession>
<dbReference type="RefSeq" id="WP_230499209.1">
    <property type="nucleotide sequence ID" value="NZ_CAKJTJ010000001.1"/>
</dbReference>
<dbReference type="CDD" id="cd02883">
    <property type="entry name" value="NUDIX_Hydrolase"/>
    <property type="match status" value="1"/>
</dbReference>
<feature type="domain" description="Nudix hydrolase" evidence="2">
    <location>
        <begin position="1"/>
        <end position="134"/>
    </location>
</feature>
<organism evidence="3 4">
    <name type="scientific">Sutcliffiella rhizosphaerae</name>
    <dbReference type="NCBI Taxonomy" id="2880967"/>
    <lineage>
        <taxon>Bacteria</taxon>
        <taxon>Bacillati</taxon>
        <taxon>Bacillota</taxon>
        <taxon>Bacilli</taxon>
        <taxon>Bacillales</taxon>
        <taxon>Bacillaceae</taxon>
        <taxon>Sutcliffiella</taxon>
    </lineage>
</organism>
<sequence>MFFINVEAAMYREDKWLMIERSTKEEHAGGLLAFVGGTVDKEGASSDILERTLRRELMEEVGVIACEEMTYIRNTSFVLPDGREVVDIIFLCEWQEGEPFPKSPDEVDAVHWMTTEEILHHPKTEIWLREGLLEADKKRALLVK</sequence>
<dbReference type="Proteomes" id="UP000789833">
    <property type="component" value="Unassembled WGS sequence"/>
</dbReference>
<dbReference type="PANTHER" id="PTHR43736:SF1">
    <property type="entry name" value="DIHYDRONEOPTERIN TRIPHOSPHATE DIPHOSPHATASE"/>
    <property type="match status" value="1"/>
</dbReference>
<proteinExistence type="inferred from homology"/>
<dbReference type="InterPro" id="IPR000086">
    <property type="entry name" value="NUDIX_hydrolase_dom"/>
</dbReference>
<comment type="similarity">
    <text evidence="1">Belongs to the Nudix hydrolase family.</text>
</comment>
<gene>
    <name evidence="3" type="ORF">BACCIP111883_00023</name>
</gene>
<evidence type="ECO:0000313" key="4">
    <source>
        <dbReference type="Proteomes" id="UP000789833"/>
    </source>
</evidence>
<evidence type="ECO:0000313" key="3">
    <source>
        <dbReference type="EMBL" id="CAG9619256.1"/>
    </source>
</evidence>
<dbReference type="EMBL" id="CAKJTJ010000001">
    <property type="protein sequence ID" value="CAG9619256.1"/>
    <property type="molecule type" value="Genomic_DNA"/>
</dbReference>
<dbReference type="InterPro" id="IPR015797">
    <property type="entry name" value="NUDIX_hydrolase-like_dom_sf"/>
</dbReference>
<dbReference type="SUPFAM" id="SSF55811">
    <property type="entry name" value="Nudix"/>
    <property type="match status" value="1"/>
</dbReference>
<dbReference type="Gene3D" id="3.90.79.10">
    <property type="entry name" value="Nucleoside Triphosphate Pyrophosphohydrolase"/>
    <property type="match status" value="1"/>
</dbReference>
<evidence type="ECO:0000256" key="1">
    <source>
        <dbReference type="ARBA" id="ARBA00005582"/>
    </source>
</evidence>
<comment type="caution">
    <text evidence="3">The sequence shown here is derived from an EMBL/GenBank/DDBJ whole genome shotgun (WGS) entry which is preliminary data.</text>
</comment>
<name>A0ABM8YHF6_9BACI</name>
<dbReference type="PROSITE" id="PS51462">
    <property type="entry name" value="NUDIX"/>
    <property type="match status" value="1"/>
</dbReference>
<protein>
    <recommendedName>
        <fullName evidence="2">Nudix hydrolase domain-containing protein</fullName>
    </recommendedName>
</protein>
<reference evidence="3 4" key="1">
    <citation type="submission" date="2021-10" db="EMBL/GenBank/DDBJ databases">
        <authorList>
            <person name="Criscuolo A."/>
        </authorList>
    </citation>
    <scope>NUCLEOTIDE SEQUENCE [LARGE SCALE GENOMIC DNA]</scope>
    <source>
        <strain evidence="4">CIP 111883</strain>
    </source>
</reference>
<keyword evidence="4" id="KW-1185">Reference proteome</keyword>
<dbReference type="PANTHER" id="PTHR43736">
    <property type="entry name" value="ADP-RIBOSE PYROPHOSPHATASE"/>
    <property type="match status" value="1"/>
</dbReference>
<dbReference type="Pfam" id="PF00293">
    <property type="entry name" value="NUDIX"/>
    <property type="match status" value="1"/>
</dbReference>
<evidence type="ECO:0000259" key="2">
    <source>
        <dbReference type="PROSITE" id="PS51462"/>
    </source>
</evidence>